<dbReference type="Proteomes" id="UP000634136">
    <property type="component" value="Unassembled WGS sequence"/>
</dbReference>
<reference evidence="2" key="1">
    <citation type="submission" date="2020-09" db="EMBL/GenBank/DDBJ databases">
        <title>Genome-Enabled Discovery of Anthraquinone Biosynthesis in Senna tora.</title>
        <authorList>
            <person name="Kang S.-H."/>
            <person name="Pandey R.P."/>
            <person name="Lee C.-M."/>
            <person name="Sim J.-S."/>
            <person name="Jeong J.-T."/>
            <person name="Choi B.-S."/>
            <person name="Jung M."/>
            <person name="Ginzburg D."/>
            <person name="Zhao K."/>
            <person name="Won S.Y."/>
            <person name="Oh T.-J."/>
            <person name="Yu Y."/>
            <person name="Kim N.-H."/>
            <person name="Lee O.R."/>
            <person name="Lee T.-H."/>
            <person name="Bashyal P."/>
            <person name="Kim T.-S."/>
            <person name="Lee W.-H."/>
            <person name="Kawkins C."/>
            <person name="Kim C.-K."/>
            <person name="Kim J.S."/>
            <person name="Ahn B.O."/>
            <person name="Rhee S.Y."/>
            <person name="Sohng J.K."/>
        </authorList>
    </citation>
    <scope>NUCLEOTIDE SEQUENCE</scope>
    <source>
        <tissue evidence="2">Leaf</tissue>
    </source>
</reference>
<name>A0A834WVB4_9FABA</name>
<sequence length="131" mass="14669">MEEWIPDTTEKVQHPRPFDSLFSYLGHVEILGSMSSIVIMAFFLPEDAGSVSFEPSKEWCHPYLLQPWVHESPVAQNLEELGSSHLGSGSLRVVPTWSWGLFTCCNIGAAKAGLKSIVWMLEPLRLPKEVT</sequence>
<gene>
    <name evidence="2" type="ORF">G2W53_015335</name>
</gene>
<organism evidence="2 3">
    <name type="scientific">Senna tora</name>
    <dbReference type="NCBI Taxonomy" id="362788"/>
    <lineage>
        <taxon>Eukaryota</taxon>
        <taxon>Viridiplantae</taxon>
        <taxon>Streptophyta</taxon>
        <taxon>Embryophyta</taxon>
        <taxon>Tracheophyta</taxon>
        <taxon>Spermatophyta</taxon>
        <taxon>Magnoliopsida</taxon>
        <taxon>eudicotyledons</taxon>
        <taxon>Gunneridae</taxon>
        <taxon>Pentapetalae</taxon>
        <taxon>rosids</taxon>
        <taxon>fabids</taxon>
        <taxon>Fabales</taxon>
        <taxon>Fabaceae</taxon>
        <taxon>Caesalpinioideae</taxon>
        <taxon>Cassia clade</taxon>
        <taxon>Senna</taxon>
    </lineage>
</organism>
<accession>A0A834WVB4</accession>
<keyword evidence="1" id="KW-0812">Transmembrane</keyword>
<keyword evidence="1" id="KW-1133">Transmembrane helix</keyword>
<comment type="caution">
    <text evidence="2">The sequence shown here is derived from an EMBL/GenBank/DDBJ whole genome shotgun (WGS) entry which is preliminary data.</text>
</comment>
<proteinExistence type="predicted"/>
<dbReference type="EMBL" id="JAAIUW010000005">
    <property type="protein sequence ID" value="KAF7833002.1"/>
    <property type="molecule type" value="Genomic_DNA"/>
</dbReference>
<evidence type="ECO:0000313" key="3">
    <source>
        <dbReference type="Proteomes" id="UP000634136"/>
    </source>
</evidence>
<keyword evidence="3" id="KW-1185">Reference proteome</keyword>
<feature type="transmembrane region" description="Helical" evidence="1">
    <location>
        <begin position="21"/>
        <end position="44"/>
    </location>
</feature>
<dbReference type="AlphaFoldDB" id="A0A834WVB4"/>
<protein>
    <submittedName>
        <fullName evidence="2">Uncharacterized protein</fullName>
    </submittedName>
</protein>
<evidence type="ECO:0000256" key="1">
    <source>
        <dbReference type="SAM" id="Phobius"/>
    </source>
</evidence>
<keyword evidence="1" id="KW-0472">Membrane</keyword>
<evidence type="ECO:0000313" key="2">
    <source>
        <dbReference type="EMBL" id="KAF7833002.1"/>
    </source>
</evidence>